<gene>
    <name evidence="3" type="ORF">Ae201684_005397</name>
</gene>
<dbReference type="InterPro" id="IPR025659">
    <property type="entry name" value="Tubby-like_C"/>
</dbReference>
<feature type="domain" description="Tubby C-terminal" evidence="2">
    <location>
        <begin position="170"/>
        <end position="288"/>
    </location>
</feature>
<dbReference type="EMBL" id="VJMJ01000070">
    <property type="protein sequence ID" value="KAF0738785.1"/>
    <property type="molecule type" value="Genomic_DNA"/>
</dbReference>
<dbReference type="SUPFAM" id="SSF54518">
    <property type="entry name" value="Tubby C-terminal domain-like"/>
    <property type="match status" value="1"/>
</dbReference>
<evidence type="ECO:0000256" key="1">
    <source>
        <dbReference type="SAM" id="MobiDB-lite"/>
    </source>
</evidence>
<keyword evidence="4" id="KW-1185">Reference proteome</keyword>
<reference evidence="3 4" key="1">
    <citation type="submission" date="2019-07" db="EMBL/GenBank/DDBJ databases">
        <title>Genomics analysis of Aphanomyces spp. identifies a new class of oomycete effector associated with host adaptation.</title>
        <authorList>
            <person name="Gaulin E."/>
        </authorList>
    </citation>
    <scope>NUCLEOTIDE SEQUENCE [LARGE SCALE GENOMIC DNA]</scope>
    <source>
        <strain evidence="3 4">ATCC 201684</strain>
    </source>
</reference>
<dbReference type="Gene3D" id="3.20.90.10">
    <property type="entry name" value="Tubby Protein, Chain A"/>
    <property type="match status" value="1"/>
</dbReference>
<dbReference type="Proteomes" id="UP000481153">
    <property type="component" value="Unassembled WGS sequence"/>
</dbReference>
<dbReference type="AlphaFoldDB" id="A0A6G0XF65"/>
<comment type="caution">
    <text evidence="3">The sequence shown here is derived from an EMBL/GenBank/DDBJ whole genome shotgun (WGS) entry which is preliminary data.</text>
</comment>
<sequence length="301" mass="34007">MLTPARHVQRIASELKNDLCPPEDNAVNDAAPPAQGDNQDELRNNAVHVIPNDPLNQVNNNRGGVPIDPLDVALRIVPARDGNVCQCHFGLGRRGNFVFYFRELNHPMCIAMRQKDEVDGSVVVNIKTREGRLLAVLERRPGCLHYVASTADGDSEIFAMDASSKDAVVVLPRINEIDAVERMMRPYEPRSRRDSIANQLHRPDLKRVMPFQERSEPAWTYDRCVTWCRANGRCASEMATKLLLVGSRHDKPLLMMAPLPTKNELYILDFAYPISPLQAFAIGLSALDRQRHFLQPRREMP</sequence>
<dbReference type="VEuPathDB" id="FungiDB:AeMF1_017550"/>
<accession>A0A6G0XF65</accession>
<evidence type="ECO:0000313" key="3">
    <source>
        <dbReference type="EMBL" id="KAF0738785.1"/>
    </source>
</evidence>
<name>A0A6G0XF65_9STRA</name>
<feature type="region of interest" description="Disordered" evidence="1">
    <location>
        <begin position="17"/>
        <end position="39"/>
    </location>
</feature>
<dbReference type="InterPro" id="IPR000007">
    <property type="entry name" value="Tubby_C"/>
</dbReference>
<evidence type="ECO:0000313" key="4">
    <source>
        <dbReference type="Proteomes" id="UP000481153"/>
    </source>
</evidence>
<protein>
    <recommendedName>
        <fullName evidence="2">Tubby C-terminal domain-containing protein</fullName>
    </recommendedName>
</protein>
<evidence type="ECO:0000259" key="2">
    <source>
        <dbReference type="Pfam" id="PF01167"/>
    </source>
</evidence>
<organism evidence="3 4">
    <name type="scientific">Aphanomyces euteiches</name>
    <dbReference type="NCBI Taxonomy" id="100861"/>
    <lineage>
        <taxon>Eukaryota</taxon>
        <taxon>Sar</taxon>
        <taxon>Stramenopiles</taxon>
        <taxon>Oomycota</taxon>
        <taxon>Saprolegniomycetes</taxon>
        <taxon>Saprolegniales</taxon>
        <taxon>Verrucalvaceae</taxon>
        <taxon>Aphanomyces</taxon>
    </lineage>
</organism>
<dbReference type="Pfam" id="PF01167">
    <property type="entry name" value="Tub"/>
    <property type="match status" value="1"/>
</dbReference>
<proteinExistence type="predicted"/>